<organism evidence="2 3">
    <name type="scientific">Candidatus Accumulibacter aalborgensis</name>
    <dbReference type="NCBI Taxonomy" id="1860102"/>
    <lineage>
        <taxon>Bacteria</taxon>
        <taxon>Pseudomonadati</taxon>
        <taxon>Pseudomonadota</taxon>
        <taxon>Betaproteobacteria</taxon>
        <taxon>Candidatus Accumulibacter</taxon>
    </lineage>
</organism>
<keyword evidence="1" id="KW-0732">Signal</keyword>
<keyword evidence="3" id="KW-1185">Reference proteome</keyword>
<dbReference type="Proteomes" id="UP000199169">
    <property type="component" value="Unassembled WGS sequence"/>
</dbReference>
<gene>
    <name evidence="2" type="ORF">ACCAA_200064</name>
</gene>
<sequence length="166" mass="17886">MKKSIALSLIAFCATLAHGQGAPTFASYPANVEQATATAVKLSADQLKLLRSNPDGREFNSSLKKSFAAGVSFAGHYMLARWSCGTACGQAGIIDAKTGEVFLPAQLDGFGPQNDGPKAGISYYEWDGKTLVRRFFKKTPAADLWNKADIEYRKDSTLLIMNAQSN</sequence>
<evidence type="ECO:0000313" key="2">
    <source>
        <dbReference type="EMBL" id="SBT05299.1"/>
    </source>
</evidence>
<protein>
    <recommendedName>
        <fullName evidence="4">Lipoprotein</fullName>
    </recommendedName>
</protein>
<dbReference type="EMBL" id="FLQX01000095">
    <property type="protein sequence ID" value="SBT05299.1"/>
    <property type="molecule type" value="Genomic_DNA"/>
</dbReference>
<evidence type="ECO:0008006" key="4">
    <source>
        <dbReference type="Google" id="ProtNLM"/>
    </source>
</evidence>
<reference evidence="2 3" key="1">
    <citation type="submission" date="2016-06" db="EMBL/GenBank/DDBJ databases">
        <authorList>
            <person name="Kjaerup R.B."/>
            <person name="Dalgaard T.S."/>
            <person name="Juul-Madsen H.R."/>
        </authorList>
    </citation>
    <scope>NUCLEOTIDE SEQUENCE [LARGE SCALE GENOMIC DNA]</scope>
    <source>
        <strain evidence="2">3</strain>
    </source>
</reference>
<accession>A0A1A8XJD8</accession>
<evidence type="ECO:0000256" key="1">
    <source>
        <dbReference type="SAM" id="SignalP"/>
    </source>
</evidence>
<dbReference type="RefSeq" id="WP_186406466.1">
    <property type="nucleotide sequence ID" value="NZ_FLQX01000095.1"/>
</dbReference>
<name>A0A1A8XJD8_9PROT</name>
<feature type="chain" id="PRO_5008381463" description="Lipoprotein" evidence="1">
    <location>
        <begin position="20"/>
        <end position="166"/>
    </location>
</feature>
<feature type="signal peptide" evidence="1">
    <location>
        <begin position="1"/>
        <end position="19"/>
    </location>
</feature>
<proteinExistence type="predicted"/>
<evidence type="ECO:0000313" key="3">
    <source>
        <dbReference type="Proteomes" id="UP000199169"/>
    </source>
</evidence>
<dbReference type="AlphaFoldDB" id="A0A1A8XJD8"/>